<gene>
    <name evidence="4" type="ORF">JLBYU43_97</name>
</gene>
<dbReference type="PANTHER" id="PTHR43327">
    <property type="entry name" value="STOMATIN-LIKE PROTEIN 2, MITOCHONDRIAL"/>
    <property type="match status" value="1"/>
</dbReference>
<dbReference type="EMBL" id="OK272477">
    <property type="protein sequence ID" value="UGO55717.1"/>
    <property type="molecule type" value="Genomic_DNA"/>
</dbReference>
<keyword evidence="2" id="KW-0812">Transmembrane</keyword>
<evidence type="ECO:0000259" key="3">
    <source>
        <dbReference type="Pfam" id="PF01145"/>
    </source>
</evidence>
<proteinExistence type="predicted"/>
<evidence type="ECO:0000313" key="4">
    <source>
        <dbReference type="EMBL" id="UGO55717.1"/>
    </source>
</evidence>
<feature type="coiled-coil region" evidence="1">
    <location>
        <begin position="227"/>
        <end position="265"/>
    </location>
</feature>
<feature type="transmembrane region" description="Helical" evidence="2">
    <location>
        <begin position="46"/>
        <end position="67"/>
    </location>
</feature>
<name>A0AAE9CEU1_9CAUD</name>
<dbReference type="PANTHER" id="PTHR43327:SF10">
    <property type="entry name" value="STOMATIN-LIKE PROTEIN 2, MITOCHONDRIAL"/>
    <property type="match status" value="1"/>
</dbReference>
<evidence type="ECO:0000313" key="5">
    <source>
        <dbReference type="Proteomes" id="UP000828081"/>
    </source>
</evidence>
<accession>A0AAE9CEU1</accession>
<keyword evidence="5" id="KW-1185">Reference proteome</keyword>
<sequence>MFNTKNMKELTSEQKVIRTIKRWGIGAVVGLAGLILAFNSYTIKRWGIGAVVGLAGLILAFNSYTIVSDGTVKTQTFLGKVDPNPVLPGFHLVNPFASFDTFSTKDIAVKLDKLQVPSQDKFKSTVDLTVMLQFDGSKAPINRINAGTQDQALNKYVEEKMLSTIREFGKSVPKAQDLFDAKIQAQLQTAIQQEVEEYARPYGYTVKQVFLQDITLPPVIMEQVQNTKVREEQVNAAKAELARVEQEAQQKVKQAEADRSARENMAVANERDADAKLYAAKKEAEANAALQRTITPEMIRWKQLEVDMKRAEKYQGGVPQTVVGTGYDGQMIMDMRNK</sequence>
<dbReference type="Pfam" id="PF01145">
    <property type="entry name" value="Band_7"/>
    <property type="match status" value="1"/>
</dbReference>
<keyword evidence="2" id="KW-0472">Membrane</keyword>
<keyword evidence="1" id="KW-0175">Coiled coil</keyword>
<dbReference type="InterPro" id="IPR050710">
    <property type="entry name" value="Band7/mec-2_domain"/>
</dbReference>
<evidence type="ECO:0000256" key="1">
    <source>
        <dbReference type="SAM" id="Coils"/>
    </source>
</evidence>
<feature type="transmembrane region" description="Helical" evidence="2">
    <location>
        <begin position="20"/>
        <end position="40"/>
    </location>
</feature>
<dbReference type="SUPFAM" id="SSF117892">
    <property type="entry name" value="Band 7/SPFH domain"/>
    <property type="match status" value="1"/>
</dbReference>
<feature type="domain" description="Band 7" evidence="3">
    <location>
        <begin position="75"/>
        <end position="248"/>
    </location>
</feature>
<keyword evidence="2" id="KW-1133">Transmembrane helix</keyword>
<dbReference type="Gene3D" id="3.30.479.30">
    <property type="entry name" value="Band 7 domain"/>
    <property type="match status" value="1"/>
</dbReference>
<dbReference type="Proteomes" id="UP000828081">
    <property type="component" value="Segment"/>
</dbReference>
<protein>
    <submittedName>
        <fullName evidence="4">SPFH domain-containing protein</fullName>
    </submittedName>
</protein>
<evidence type="ECO:0000256" key="2">
    <source>
        <dbReference type="SAM" id="Phobius"/>
    </source>
</evidence>
<reference evidence="4" key="1">
    <citation type="submission" date="2021-09" db="EMBL/GenBank/DDBJ databases">
        <authorList>
            <person name="Lewis J.M."/>
            <person name="Day E.R."/>
            <person name="Fugal B.O."/>
            <person name="Hill A.M."/>
            <person name="Janda K.E."/>
            <person name="Kotter D.B."/>
            <person name="McCleary W.R."/>
        </authorList>
    </citation>
    <scope>NUCLEOTIDE SEQUENCE</scope>
</reference>
<organism evidence="4 5">
    <name type="scientific">Escherichia phage JLBYU43</name>
    <dbReference type="NCBI Taxonomy" id="2894751"/>
    <lineage>
        <taxon>Viruses</taxon>
        <taxon>Duplodnaviria</taxon>
        <taxon>Heunggongvirae</taxon>
        <taxon>Uroviricota</taxon>
        <taxon>Caudoviricetes</taxon>
        <taxon>Demerecviridae</taxon>
        <taxon>Markadamsvirinae</taxon>
        <taxon>Tequintavirus</taxon>
        <taxon>Tequintavirus JLBYU43</taxon>
    </lineage>
</organism>
<dbReference type="InterPro" id="IPR036013">
    <property type="entry name" value="Band_7/SPFH_dom_sf"/>
</dbReference>
<dbReference type="InterPro" id="IPR001107">
    <property type="entry name" value="Band_7"/>
</dbReference>